<feature type="domain" description="Protein kinase" evidence="7">
    <location>
        <begin position="46"/>
        <end position="305"/>
    </location>
</feature>
<dbReference type="PROSITE" id="PS00107">
    <property type="entry name" value="PROTEIN_KINASE_ATP"/>
    <property type="match status" value="1"/>
</dbReference>
<dbReference type="InParanoid" id="Q24HR9"/>
<dbReference type="InterPro" id="IPR017441">
    <property type="entry name" value="Protein_kinase_ATP_BS"/>
</dbReference>
<dbReference type="FunFam" id="1.10.510.10:FF:000571">
    <property type="entry name" value="Maternal embryonic leucine zipper kinase"/>
    <property type="match status" value="1"/>
</dbReference>
<dbReference type="STRING" id="312017.Q24HR9"/>
<comment type="subunit">
    <text evidence="1">Monomer.</text>
</comment>
<dbReference type="Proteomes" id="UP000009168">
    <property type="component" value="Unassembled WGS sequence"/>
</dbReference>
<dbReference type="PROSITE" id="PS00108">
    <property type="entry name" value="PROTEIN_KINASE_ST"/>
    <property type="match status" value="1"/>
</dbReference>
<dbReference type="GO" id="GO:0004674">
    <property type="term" value="F:protein serine/threonine kinase activity"/>
    <property type="evidence" value="ECO:0007669"/>
    <property type="project" value="InterPro"/>
</dbReference>
<dbReference type="AlphaFoldDB" id="Q24HR9"/>
<dbReference type="GO" id="GO:0005776">
    <property type="term" value="C:autophagosome"/>
    <property type="evidence" value="ECO:0007669"/>
    <property type="project" value="TreeGrafter"/>
</dbReference>
<dbReference type="Pfam" id="PF00069">
    <property type="entry name" value="Pkinase"/>
    <property type="match status" value="1"/>
</dbReference>
<dbReference type="HOGENOM" id="CLU_000288_37_6_1"/>
<dbReference type="PROSITE" id="PS50011">
    <property type="entry name" value="PROTEIN_KINASE_DOM"/>
    <property type="match status" value="1"/>
</dbReference>
<reference evidence="9" key="1">
    <citation type="journal article" date="2006" name="PLoS Biol.">
        <title>Macronuclear genome sequence of the ciliate Tetrahymena thermophila, a model eukaryote.</title>
        <authorList>
            <person name="Eisen J.A."/>
            <person name="Coyne R.S."/>
            <person name="Wu M."/>
            <person name="Wu D."/>
            <person name="Thiagarajan M."/>
            <person name="Wortman J.R."/>
            <person name="Badger J.H."/>
            <person name="Ren Q."/>
            <person name="Amedeo P."/>
            <person name="Jones K.M."/>
            <person name="Tallon L.J."/>
            <person name="Delcher A.L."/>
            <person name="Salzberg S.L."/>
            <person name="Silva J.C."/>
            <person name="Haas B.J."/>
            <person name="Majoros W.H."/>
            <person name="Farzad M."/>
            <person name="Carlton J.M."/>
            <person name="Smith R.K. Jr."/>
            <person name="Garg J."/>
            <person name="Pearlman R.E."/>
            <person name="Karrer K.M."/>
            <person name="Sun L."/>
            <person name="Manning G."/>
            <person name="Elde N.C."/>
            <person name="Turkewitz A.P."/>
            <person name="Asai D.J."/>
            <person name="Wilkes D.E."/>
            <person name="Wang Y."/>
            <person name="Cai H."/>
            <person name="Collins K."/>
            <person name="Stewart B.A."/>
            <person name="Lee S.R."/>
            <person name="Wilamowska K."/>
            <person name="Weinberg Z."/>
            <person name="Ruzzo W.L."/>
            <person name="Wloga D."/>
            <person name="Gaertig J."/>
            <person name="Frankel J."/>
            <person name="Tsao C.-C."/>
            <person name="Gorovsky M.A."/>
            <person name="Keeling P.J."/>
            <person name="Waller R.F."/>
            <person name="Patron N.J."/>
            <person name="Cherry J.M."/>
            <person name="Stover N.A."/>
            <person name="Krieger C.J."/>
            <person name="del Toro C."/>
            <person name="Ryder H.F."/>
            <person name="Williamson S.C."/>
            <person name="Barbeau R.A."/>
            <person name="Hamilton E.P."/>
            <person name="Orias E."/>
        </authorList>
    </citation>
    <scope>NUCLEOTIDE SEQUENCE [LARGE SCALE GENOMIC DNA]</scope>
    <source>
        <strain evidence="9">SB210</strain>
    </source>
</reference>
<protein>
    <submittedName>
        <fullName evidence="8">Plant dual-specificity MAP kinase kinase family domain protein</fullName>
    </submittedName>
</protein>
<name>Q24HR9_TETTS</name>
<evidence type="ECO:0000259" key="7">
    <source>
        <dbReference type="PROSITE" id="PS50011"/>
    </source>
</evidence>
<keyword evidence="9" id="KW-1185">Reference proteome</keyword>
<dbReference type="GO" id="GO:0016020">
    <property type="term" value="C:membrane"/>
    <property type="evidence" value="ECO:0007669"/>
    <property type="project" value="TreeGrafter"/>
</dbReference>
<evidence type="ECO:0000256" key="1">
    <source>
        <dbReference type="ARBA" id="ARBA00011245"/>
    </source>
</evidence>
<dbReference type="InterPro" id="IPR000719">
    <property type="entry name" value="Prot_kinase_dom"/>
</dbReference>
<dbReference type="PANTHER" id="PTHR24348">
    <property type="entry name" value="SERINE/THREONINE-PROTEIN KINASE UNC-51-RELATED"/>
    <property type="match status" value="1"/>
</dbReference>
<organism evidence="8 9">
    <name type="scientific">Tetrahymena thermophila (strain SB210)</name>
    <dbReference type="NCBI Taxonomy" id="312017"/>
    <lineage>
        <taxon>Eukaryota</taxon>
        <taxon>Sar</taxon>
        <taxon>Alveolata</taxon>
        <taxon>Ciliophora</taxon>
        <taxon>Intramacronucleata</taxon>
        <taxon>Oligohymenophorea</taxon>
        <taxon>Hymenostomatida</taxon>
        <taxon>Tetrahymenina</taxon>
        <taxon>Tetrahymenidae</taxon>
        <taxon>Tetrahymena</taxon>
    </lineage>
</organism>
<dbReference type="EMBL" id="GG662233">
    <property type="protein sequence ID" value="EAS07326.2"/>
    <property type="molecule type" value="Genomic_DNA"/>
</dbReference>
<dbReference type="GO" id="GO:0005524">
    <property type="term" value="F:ATP binding"/>
    <property type="evidence" value="ECO:0007669"/>
    <property type="project" value="UniProtKB-UniRule"/>
</dbReference>
<evidence type="ECO:0000256" key="5">
    <source>
        <dbReference type="ARBA" id="ARBA00022840"/>
    </source>
</evidence>
<dbReference type="Gene3D" id="1.10.510.10">
    <property type="entry name" value="Transferase(Phosphotransferase) domain 1"/>
    <property type="match status" value="1"/>
</dbReference>
<dbReference type="InterPro" id="IPR008271">
    <property type="entry name" value="Ser/Thr_kinase_AS"/>
</dbReference>
<keyword evidence="4 8" id="KW-0418">Kinase</keyword>
<dbReference type="GO" id="GO:0005829">
    <property type="term" value="C:cytosol"/>
    <property type="evidence" value="ECO:0007669"/>
    <property type="project" value="TreeGrafter"/>
</dbReference>
<dbReference type="SMART" id="SM00220">
    <property type="entry name" value="S_TKc"/>
    <property type="match status" value="1"/>
</dbReference>
<keyword evidence="5 6" id="KW-0067">ATP-binding</keyword>
<evidence type="ECO:0000256" key="4">
    <source>
        <dbReference type="ARBA" id="ARBA00022777"/>
    </source>
</evidence>
<dbReference type="RefSeq" id="XP_001027568.2">
    <property type="nucleotide sequence ID" value="XM_001027568.3"/>
</dbReference>
<dbReference type="OrthoDB" id="371082at2759"/>
<keyword evidence="2" id="KW-0808">Transferase</keyword>
<proteinExistence type="predicted"/>
<feature type="binding site" evidence="6">
    <location>
        <position position="75"/>
    </location>
    <ligand>
        <name>ATP</name>
        <dbReference type="ChEBI" id="CHEBI:30616"/>
    </ligand>
</feature>
<sequence>MYQELIATQQIINNYLLISQQLVSKQGQMDQKVQKSKIKQILTYVFSEDRLLGEGAFGVVYKGEDKNTKQKVAIKQISQSKFQNDPIVLKNLKREIEIMQDLKHENIVQLFNFTYTASNVYIILEYCDGGDILSLMKKNEGKRFSEEIAIKHFRQITEAFKMLHSKGIIHRDIKPANILLHKGIAKISDFGFARMLDQTNLNSQQKLTALGSPLYMSPQILSQEQFSSKCDIWSLGVMFYEMIYGRTPWTAQSQIELLNKINSQPLQFPSDVISSYNTKDIIVRMLKVQENERISWEEIFAHPLLSEEDQYVLETAVQNNISHLEQFKIIGLFNNNNQYYEFFQQQSQLQQAQKNQCILIDCVVLFHRNKYVLFNILASHICLLKLRSELPVSNEIFLSACFLYLKLFLGQIKSTAEALKGNEIFDPNFDQQDFQNYKNSILFQQSTSLIEQDFNKANCLYQQIISKIVNRYQIQIQQQQPYLSGEIQLLKQQLSNLYELDEQFMLFYNQVMNQFISAIIEKNNLLDIEHKKKLYTILKYCFIVQDFDAYFQFDASNPNIQQFLSFYHHNDQISFQELQKEVDIQIEQLLKSG</sequence>
<dbReference type="GO" id="GO:0000407">
    <property type="term" value="C:phagophore assembly site"/>
    <property type="evidence" value="ECO:0007669"/>
    <property type="project" value="TreeGrafter"/>
</dbReference>
<keyword evidence="3 6" id="KW-0547">Nucleotide-binding</keyword>
<dbReference type="PANTHER" id="PTHR24348:SF22">
    <property type="entry name" value="NON-SPECIFIC SERINE_THREONINE PROTEIN KINASE"/>
    <property type="match status" value="1"/>
</dbReference>
<dbReference type="InterPro" id="IPR011009">
    <property type="entry name" value="Kinase-like_dom_sf"/>
</dbReference>
<dbReference type="GO" id="GO:0000045">
    <property type="term" value="P:autophagosome assembly"/>
    <property type="evidence" value="ECO:0007669"/>
    <property type="project" value="TreeGrafter"/>
</dbReference>
<dbReference type="GO" id="GO:0010506">
    <property type="term" value="P:regulation of autophagy"/>
    <property type="evidence" value="ECO:0007669"/>
    <property type="project" value="InterPro"/>
</dbReference>
<dbReference type="KEGG" id="tet:TTHERM_01284760"/>
<evidence type="ECO:0000256" key="6">
    <source>
        <dbReference type="PROSITE-ProRule" id="PRU10141"/>
    </source>
</evidence>
<dbReference type="GeneID" id="7824922"/>
<accession>Q24HR9</accession>
<dbReference type="eggNOG" id="KOG0595">
    <property type="taxonomic scope" value="Eukaryota"/>
</dbReference>
<evidence type="ECO:0000256" key="3">
    <source>
        <dbReference type="ARBA" id="ARBA00022741"/>
    </source>
</evidence>
<dbReference type="InterPro" id="IPR045269">
    <property type="entry name" value="Atg1-like"/>
</dbReference>
<evidence type="ECO:0000313" key="9">
    <source>
        <dbReference type="Proteomes" id="UP000009168"/>
    </source>
</evidence>
<evidence type="ECO:0000256" key="2">
    <source>
        <dbReference type="ARBA" id="ARBA00022679"/>
    </source>
</evidence>
<dbReference type="FunFam" id="3.30.200.20:FF:000042">
    <property type="entry name" value="Aurora kinase A"/>
    <property type="match status" value="1"/>
</dbReference>
<gene>
    <name evidence="8" type="ORF">TTHERM_01284760</name>
</gene>
<dbReference type="SUPFAM" id="SSF56112">
    <property type="entry name" value="Protein kinase-like (PK-like)"/>
    <property type="match status" value="1"/>
</dbReference>
<evidence type="ECO:0000313" key="8">
    <source>
        <dbReference type="EMBL" id="EAS07326.2"/>
    </source>
</evidence>